<proteinExistence type="predicted"/>
<evidence type="ECO:0000313" key="1">
    <source>
        <dbReference type="EMBL" id="EKC80703.1"/>
    </source>
</evidence>
<dbReference type="InterPro" id="IPR043129">
    <property type="entry name" value="ATPase_NBD"/>
</dbReference>
<name>K1UF23_9ZZZZ</name>
<dbReference type="InterPro" id="IPR051805">
    <property type="entry name" value="Dehydratase_Activator_Redct"/>
</dbReference>
<dbReference type="EMBL" id="AJWY01000776">
    <property type="protein sequence ID" value="EKC80703.1"/>
    <property type="molecule type" value="Genomic_DNA"/>
</dbReference>
<protein>
    <submittedName>
        <fullName evidence="1">CoA-substrate-specific enzyme activase</fullName>
    </submittedName>
</protein>
<dbReference type="SUPFAM" id="SSF53067">
    <property type="entry name" value="Actin-like ATPase domain"/>
    <property type="match status" value="1"/>
</dbReference>
<sequence>MIITDKNEGSPITCGIKILRELYSKLPKSAYIANACTTGYGELLLKTAFRIEEGEIETIAHYKAANYFSPGVDFIIDIGGQDMNV</sequence>
<dbReference type="AlphaFoldDB" id="K1UF23"/>
<dbReference type="PANTHER" id="PTHR32329">
    <property type="entry name" value="BIFUNCTIONAL PROTEIN [INCLUDES 2-HYDROXYACYL-COA DEHYDRATASE (N-TER) AND ITS ACTIVATOR DOMAIN (C_TERM)-RELATED"/>
    <property type="match status" value="1"/>
</dbReference>
<accession>K1UF23</accession>
<reference evidence="1" key="1">
    <citation type="journal article" date="2013" name="Environ. Microbiol.">
        <title>Microbiota from the distal guts of lean and obese adolescents exhibit partial functional redundancy besides clear differences in community structure.</title>
        <authorList>
            <person name="Ferrer M."/>
            <person name="Ruiz A."/>
            <person name="Lanza F."/>
            <person name="Haange S.B."/>
            <person name="Oberbach A."/>
            <person name="Till H."/>
            <person name="Bargiela R."/>
            <person name="Campoy C."/>
            <person name="Segura M.T."/>
            <person name="Richter M."/>
            <person name="von Bergen M."/>
            <person name="Seifert J."/>
            <person name="Suarez A."/>
        </authorList>
    </citation>
    <scope>NUCLEOTIDE SEQUENCE</scope>
</reference>
<gene>
    <name evidence="1" type="ORF">LEA_01106</name>
</gene>
<dbReference type="Gene3D" id="3.30.420.40">
    <property type="match status" value="1"/>
</dbReference>
<organism evidence="1">
    <name type="scientific">human gut metagenome</name>
    <dbReference type="NCBI Taxonomy" id="408170"/>
    <lineage>
        <taxon>unclassified sequences</taxon>
        <taxon>metagenomes</taxon>
        <taxon>organismal metagenomes</taxon>
    </lineage>
</organism>
<dbReference type="PANTHER" id="PTHR32329:SF4">
    <property type="entry name" value="ACTIVATOR OF 2-HYDROXYACYL-COA DEHYDRATASE"/>
    <property type="match status" value="1"/>
</dbReference>
<comment type="caution">
    <text evidence="1">The sequence shown here is derived from an EMBL/GenBank/DDBJ whole genome shotgun (WGS) entry which is preliminary data.</text>
</comment>